<dbReference type="InterPro" id="IPR025662">
    <property type="entry name" value="Sigma_54_int_dom_ATP-bd_1"/>
</dbReference>
<accession>A0ABX5QMN5</accession>
<dbReference type="InterPro" id="IPR015856">
    <property type="entry name" value="ABC_transpr_CbiO/EcfA_su"/>
</dbReference>
<reference evidence="10 11" key="1">
    <citation type="journal article" date="2019" name="Syst. Appl. Microbiol.">
        <title>Oenococcus sicerae sp. nov., isolated from French cider.</title>
        <authorList>
            <person name="Cousin F.J."/>
            <person name="Le Guellec R."/>
            <person name="Chagnot C."/>
            <person name="Goux D."/>
            <person name="Dalmasso M."/>
            <person name="Laplace J.M."/>
            <person name="Cretenet M."/>
        </authorList>
    </citation>
    <scope>NUCLEOTIDE SEQUENCE [LARGE SCALE GENOMIC DNA]</scope>
    <source>
        <strain evidence="10 11">UCMA 15228</strain>
    </source>
</reference>
<protein>
    <submittedName>
        <fullName evidence="10">ATP-binding cassette domain-containing protein</fullName>
    </submittedName>
</protein>
<sequence>MVIRFQQVTYQYNSFVRTDAFSLKNISLSIKGGEFILLTGQTGSGKTTFLRLLDTLILPTTGEIDFADNIVDSRSSEKKLIALRKQVGLVFQFPQRQLFSSTVLEDVSFAALNFGDSRQAAKNKAEHVLSQIGVDESLWQRSVFNLSVGQMRKVAIAGVLINQPKYLLLDEPTAGMDDYSKKDLLKILKQYHENGATVIVVSHDIDTFASLADRMLLFSAGQILYDDKPINIFKKHIEAYLQLPTSLVFARALGLQSTPLSINALIEAINE</sequence>
<organism evidence="10 11">
    <name type="scientific">Oenococcus sicerae</name>
    <dbReference type="NCBI Taxonomy" id="2203724"/>
    <lineage>
        <taxon>Bacteria</taxon>
        <taxon>Bacillati</taxon>
        <taxon>Bacillota</taxon>
        <taxon>Bacilli</taxon>
        <taxon>Lactobacillales</taxon>
        <taxon>Lactobacillaceae</taxon>
        <taxon>Oenococcus</taxon>
    </lineage>
</organism>
<proteinExistence type="inferred from homology"/>
<feature type="domain" description="ABC transporter" evidence="9">
    <location>
        <begin position="3"/>
        <end position="245"/>
    </location>
</feature>
<evidence type="ECO:0000256" key="8">
    <source>
        <dbReference type="ARBA" id="ARBA00023136"/>
    </source>
</evidence>
<comment type="subcellular location">
    <subcellularLocation>
        <location evidence="1">Cell membrane</location>
        <topology evidence="1">Peripheral membrane protein</topology>
    </subcellularLocation>
</comment>
<gene>
    <name evidence="10" type="ORF">DLJ48_05760</name>
</gene>
<dbReference type="InterPro" id="IPR027417">
    <property type="entry name" value="P-loop_NTPase"/>
</dbReference>
<evidence type="ECO:0000256" key="7">
    <source>
        <dbReference type="ARBA" id="ARBA00022967"/>
    </source>
</evidence>
<keyword evidence="7" id="KW-1278">Translocase</keyword>
<evidence type="ECO:0000256" key="4">
    <source>
        <dbReference type="ARBA" id="ARBA00022475"/>
    </source>
</evidence>
<keyword evidence="3" id="KW-0813">Transport</keyword>
<keyword evidence="4" id="KW-1003">Cell membrane</keyword>
<comment type="similarity">
    <text evidence="2">Belongs to the ABC transporter superfamily.</text>
</comment>
<dbReference type="SUPFAM" id="SSF52540">
    <property type="entry name" value="P-loop containing nucleoside triphosphate hydrolases"/>
    <property type="match status" value="1"/>
</dbReference>
<evidence type="ECO:0000256" key="6">
    <source>
        <dbReference type="ARBA" id="ARBA00022840"/>
    </source>
</evidence>
<keyword evidence="6 10" id="KW-0067">ATP-binding</keyword>
<dbReference type="InterPro" id="IPR017871">
    <property type="entry name" value="ABC_transporter-like_CS"/>
</dbReference>
<keyword evidence="8" id="KW-0472">Membrane</keyword>
<dbReference type="InterPro" id="IPR050095">
    <property type="entry name" value="ECF_ABC_transporter_ATP-bd"/>
</dbReference>
<keyword evidence="11" id="KW-1185">Reference proteome</keyword>
<evidence type="ECO:0000259" key="9">
    <source>
        <dbReference type="PROSITE" id="PS50893"/>
    </source>
</evidence>
<dbReference type="InterPro" id="IPR003439">
    <property type="entry name" value="ABC_transporter-like_ATP-bd"/>
</dbReference>
<dbReference type="GO" id="GO:0005524">
    <property type="term" value="F:ATP binding"/>
    <property type="evidence" value="ECO:0007669"/>
    <property type="project" value="UniProtKB-KW"/>
</dbReference>
<dbReference type="CDD" id="cd03225">
    <property type="entry name" value="ABC_cobalt_CbiO_domain1"/>
    <property type="match status" value="1"/>
</dbReference>
<name>A0ABX5QMN5_9LACO</name>
<evidence type="ECO:0000256" key="2">
    <source>
        <dbReference type="ARBA" id="ARBA00005417"/>
    </source>
</evidence>
<evidence type="ECO:0000256" key="5">
    <source>
        <dbReference type="ARBA" id="ARBA00022741"/>
    </source>
</evidence>
<dbReference type="SMART" id="SM00382">
    <property type="entry name" value="AAA"/>
    <property type="match status" value="1"/>
</dbReference>
<dbReference type="PROSITE" id="PS50893">
    <property type="entry name" value="ABC_TRANSPORTER_2"/>
    <property type="match status" value="1"/>
</dbReference>
<dbReference type="RefSeq" id="WP_128686537.1">
    <property type="nucleotide sequence ID" value="NZ_CP029684.2"/>
</dbReference>
<dbReference type="PANTHER" id="PTHR43553">
    <property type="entry name" value="HEAVY METAL TRANSPORTER"/>
    <property type="match status" value="1"/>
</dbReference>
<evidence type="ECO:0000256" key="3">
    <source>
        <dbReference type="ARBA" id="ARBA00022448"/>
    </source>
</evidence>
<dbReference type="PROSITE" id="PS00675">
    <property type="entry name" value="SIGMA54_INTERACT_1"/>
    <property type="match status" value="1"/>
</dbReference>
<dbReference type="EMBL" id="CP029684">
    <property type="protein sequence ID" value="QAS70067.1"/>
    <property type="molecule type" value="Genomic_DNA"/>
</dbReference>
<dbReference type="Pfam" id="PF00005">
    <property type="entry name" value="ABC_tran"/>
    <property type="match status" value="1"/>
</dbReference>
<evidence type="ECO:0000313" key="11">
    <source>
        <dbReference type="Proteomes" id="UP000286907"/>
    </source>
</evidence>
<dbReference type="Gene3D" id="3.40.50.300">
    <property type="entry name" value="P-loop containing nucleotide triphosphate hydrolases"/>
    <property type="match status" value="1"/>
</dbReference>
<keyword evidence="5" id="KW-0547">Nucleotide-binding</keyword>
<dbReference type="InterPro" id="IPR003593">
    <property type="entry name" value="AAA+_ATPase"/>
</dbReference>
<dbReference type="Proteomes" id="UP000286907">
    <property type="component" value="Chromosome"/>
</dbReference>
<evidence type="ECO:0000256" key="1">
    <source>
        <dbReference type="ARBA" id="ARBA00004202"/>
    </source>
</evidence>
<dbReference type="PROSITE" id="PS00211">
    <property type="entry name" value="ABC_TRANSPORTER_1"/>
    <property type="match status" value="1"/>
</dbReference>
<evidence type="ECO:0000313" key="10">
    <source>
        <dbReference type="EMBL" id="QAS70067.1"/>
    </source>
</evidence>
<dbReference type="PANTHER" id="PTHR43553:SF27">
    <property type="entry name" value="ENERGY-COUPLING FACTOR TRANSPORTER ATP-BINDING PROTEIN ECFA2"/>
    <property type="match status" value="1"/>
</dbReference>